<keyword evidence="1" id="KW-0802">TPR repeat</keyword>
<dbReference type="SMART" id="SM00028">
    <property type="entry name" value="TPR"/>
    <property type="match status" value="2"/>
</dbReference>
<dbReference type="Proteomes" id="UP000008312">
    <property type="component" value="Unassembled WGS sequence"/>
</dbReference>
<sequence>MTSLSAETSLSAQAIFYLLRLSCGDADVFWKYRNRLLAQPSAAGNRGNVRVDLGLIRDHITHSAGSNDVCFELGRLYMGIGDYQTALELFEESNDMVSQHHVTWFNMGVCAYFLEDLDSAKRYFSKSLQLKSTFEESKRWLQLLTEGNLEALRVLAESMQRSLKKLCKKVCYVSILKGISGCCAVTTIF</sequence>
<dbReference type="RefSeq" id="XP_012896246.1">
    <property type="nucleotide sequence ID" value="XM_013040792.1"/>
</dbReference>
<name>D8M2A3_BLAHO</name>
<reference evidence="2" key="1">
    <citation type="submission" date="2010-02" db="EMBL/GenBank/DDBJ databases">
        <title>Sequencing and annotation of the Blastocystis hominis genome.</title>
        <authorList>
            <person name="Wincker P."/>
        </authorList>
    </citation>
    <scope>NUCLEOTIDE SEQUENCE</scope>
    <source>
        <strain evidence="2">Singapore isolate B</strain>
    </source>
</reference>
<feature type="repeat" description="TPR" evidence="1">
    <location>
        <begin position="67"/>
        <end position="100"/>
    </location>
</feature>
<dbReference type="GeneID" id="24922542"/>
<protein>
    <submittedName>
        <fullName evidence="2">Uncharacterized protein</fullName>
    </submittedName>
</protein>
<dbReference type="InterPro" id="IPR011990">
    <property type="entry name" value="TPR-like_helical_dom_sf"/>
</dbReference>
<dbReference type="EMBL" id="FN668648">
    <property type="protein sequence ID" value="CBK22198.2"/>
    <property type="molecule type" value="Genomic_DNA"/>
</dbReference>
<evidence type="ECO:0000313" key="2">
    <source>
        <dbReference type="EMBL" id="CBK22198.2"/>
    </source>
</evidence>
<accession>D8M2A3</accession>
<dbReference type="Gene3D" id="1.25.40.10">
    <property type="entry name" value="Tetratricopeptide repeat domain"/>
    <property type="match status" value="1"/>
</dbReference>
<dbReference type="Pfam" id="PF13181">
    <property type="entry name" value="TPR_8"/>
    <property type="match status" value="2"/>
</dbReference>
<dbReference type="InParanoid" id="D8M2A3"/>
<proteinExistence type="predicted"/>
<dbReference type="InterPro" id="IPR019734">
    <property type="entry name" value="TPR_rpt"/>
</dbReference>
<organism evidence="2">
    <name type="scientific">Blastocystis hominis</name>
    <dbReference type="NCBI Taxonomy" id="12968"/>
    <lineage>
        <taxon>Eukaryota</taxon>
        <taxon>Sar</taxon>
        <taxon>Stramenopiles</taxon>
        <taxon>Bigyra</taxon>
        <taxon>Opalozoa</taxon>
        <taxon>Opalinata</taxon>
        <taxon>Blastocystidae</taxon>
        <taxon>Blastocystis</taxon>
    </lineage>
</organism>
<evidence type="ECO:0000313" key="3">
    <source>
        <dbReference type="Proteomes" id="UP000008312"/>
    </source>
</evidence>
<dbReference type="AlphaFoldDB" id="D8M2A3"/>
<keyword evidence="3" id="KW-1185">Reference proteome</keyword>
<dbReference type="PROSITE" id="PS50005">
    <property type="entry name" value="TPR"/>
    <property type="match status" value="1"/>
</dbReference>
<gene>
    <name evidence="2" type="ORF">GSBLH_T00006418001</name>
</gene>
<evidence type="ECO:0000256" key="1">
    <source>
        <dbReference type="PROSITE-ProRule" id="PRU00339"/>
    </source>
</evidence>
<dbReference type="SUPFAM" id="SSF48452">
    <property type="entry name" value="TPR-like"/>
    <property type="match status" value="1"/>
</dbReference>
<dbReference type="OrthoDB" id="196799at2759"/>